<dbReference type="PANTHER" id="PTHR30386">
    <property type="entry name" value="MEMBRANE FUSION SUBUNIT OF EMRAB-TOLC MULTIDRUG EFFLUX PUMP"/>
    <property type="match status" value="1"/>
</dbReference>
<sequence>MKRIFKVSKKEINLPVIVIVLSIFIGIYHILSYLIPFTSHAFVVTNVTPIAADVSGFITKIYVQNGSAVKKDQPLFEVYRKPYLLAYDSAKARYEEALERIKVIERQTQKTETLLDAAKFDYEKSRFEYQLKKAPSVREALSKLEVRKLDYDLHSIKNKMDSLKKQIAIEDQQIIQQRKLIKALKAEMHNAKVNLDLTIVKAPTDGVVDNLYIGPGTPVKIHKPLFSFIDTSKWWVQANLYETDLRKVRPGDKVYIILRMYYFNKIFHGRVVNTIWAADRQITDPRTQQQMVSSNNQWLLEPQRFPIQIEILDPDPKYPLHPGASAYVYIETNSHH</sequence>
<feature type="domain" description="p-hydroxybenzoic acid efflux pump subunit AaeA-like beta-barrel" evidence="7">
    <location>
        <begin position="234"/>
        <end position="330"/>
    </location>
</feature>
<keyword evidence="4 6" id="KW-0472">Membrane</keyword>
<dbReference type="Proteomes" id="UP000254374">
    <property type="component" value="Unassembled WGS sequence"/>
</dbReference>
<evidence type="ECO:0000256" key="6">
    <source>
        <dbReference type="SAM" id="Phobius"/>
    </source>
</evidence>
<evidence type="ECO:0000256" key="3">
    <source>
        <dbReference type="ARBA" id="ARBA00022989"/>
    </source>
</evidence>
<evidence type="ECO:0000256" key="5">
    <source>
        <dbReference type="SAM" id="Coils"/>
    </source>
</evidence>
<evidence type="ECO:0000256" key="2">
    <source>
        <dbReference type="ARBA" id="ARBA00022692"/>
    </source>
</evidence>
<evidence type="ECO:0000259" key="7">
    <source>
        <dbReference type="Pfam" id="PF25963"/>
    </source>
</evidence>
<evidence type="ECO:0000313" key="8">
    <source>
        <dbReference type="EMBL" id="SIR56091.1"/>
    </source>
</evidence>
<dbReference type="EMBL" id="FTNL01000015">
    <property type="protein sequence ID" value="SIR56091.1"/>
    <property type="molecule type" value="Genomic_DNA"/>
</dbReference>
<feature type="coiled-coil region" evidence="5">
    <location>
        <begin position="87"/>
        <end position="114"/>
    </location>
</feature>
<dbReference type="Gene3D" id="2.40.30.170">
    <property type="match status" value="1"/>
</dbReference>
<accession>A0A377GMC0</accession>
<keyword evidence="2 6" id="KW-0812">Transmembrane</keyword>
<dbReference type="InterPro" id="IPR058634">
    <property type="entry name" value="AaeA-lik-b-barrel"/>
</dbReference>
<keyword evidence="3 6" id="KW-1133">Transmembrane helix</keyword>
<dbReference type="RefSeq" id="WP_058467155.1">
    <property type="nucleotide sequence ID" value="NZ_CAAAIV010000079.1"/>
</dbReference>
<evidence type="ECO:0000313" key="11">
    <source>
        <dbReference type="Proteomes" id="UP000254374"/>
    </source>
</evidence>
<reference evidence="8 10" key="1">
    <citation type="submission" date="2017-01" db="EMBL/GenBank/DDBJ databases">
        <authorList>
            <person name="Varghese N."/>
            <person name="Submissions S."/>
        </authorList>
    </citation>
    <scope>NUCLEOTIDE SEQUENCE [LARGE SCALE GENOMIC DNA]</scope>
    <source>
        <strain evidence="8 10">ATCC 33342</strain>
    </source>
</reference>
<dbReference type="Proteomes" id="UP000186808">
    <property type="component" value="Unassembled WGS sequence"/>
</dbReference>
<dbReference type="AlphaFoldDB" id="A0A377GMC0"/>
<dbReference type="Pfam" id="PF25963">
    <property type="entry name" value="Beta-barrel_AAEA"/>
    <property type="match status" value="1"/>
</dbReference>
<evidence type="ECO:0000256" key="1">
    <source>
        <dbReference type="ARBA" id="ARBA00004167"/>
    </source>
</evidence>
<dbReference type="Gene3D" id="2.40.50.100">
    <property type="match status" value="1"/>
</dbReference>
<dbReference type="EMBL" id="UGGV01000001">
    <property type="protein sequence ID" value="STO25645.1"/>
    <property type="molecule type" value="Genomic_DNA"/>
</dbReference>
<evidence type="ECO:0000256" key="4">
    <source>
        <dbReference type="ARBA" id="ARBA00023136"/>
    </source>
</evidence>
<evidence type="ECO:0000313" key="10">
    <source>
        <dbReference type="Proteomes" id="UP000186808"/>
    </source>
</evidence>
<keyword evidence="5" id="KW-0175">Coiled coil</keyword>
<organism evidence="9 11">
    <name type="scientific">Fluoribacter gormanii</name>
    <dbReference type="NCBI Taxonomy" id="464"/>
    <lineage>
        <taxon>Bacteria</taxon>
        <taxon>Pseudomonadati</taxon>
        <taxon>Pseudomonadota</taxon>
        <taxon>Gammaproteobacteria</taxon>
        <taxon>Legionellales</taxon>
        <taxon>Legionellaceae</taxon>
        <taxon>Fluoribacter</taxon>
    </lineage>
</organism>
<dbReference type="PANTHER" id="PTHR30386:SF26">
    <property type="entry name" value="TRANSPORT PROTEIN COMB"/>
    <property type="match status" value="1"/>
</dbReference>
<dbReference type="GO" id="GO:0016020">
    <property type="term" value="C:membrane"/>
    <property type="evidence" value="ECO:0007669"/>
    <property type="project" value="UniProtKB-SubCell"/>
</dbReference>
<evidence type="ECO:0000313" key="9">
    <source>
        <dbReference type="EMBL" id="STO25645.1"/>
    </source>
</evidence>
<name>A0A377GMC0_9GAMM</name>
<dbReference type="STRING" id="464.Lgor_0646"/>
<reference evidence="9 11" key="2">
    <citation type="submission" date="2018-06" db="EMBL/GenBank/DDBJ databases">
        <authorList>
            <consortium name="Pathogen Informatics"/>
            <person name="Doyle S."/>
        </authorList>
    </citation>
    <scope>NUCLEOTIDE SEQUENCE [LARGE SCALE GENOMIC DNA]</scope>
    <source>
        <strain evidence="9 11">NCTC11401</strain>
    </source>
</reference>
<comment type="subcellular location">
    <subcellularLocation>
        <location evidence="1">Membrane</location>
        <topology evidence="1">Single-pass membrane protein</topology>
    </subcellularLocation>
</comment>
<feature type="coiled-coil region" evidence="5">
    <location>
        <begin position="146"/>
        <end position="194"/>
    </location>
</feature>
<dbReference type="SUPFAM" id="SSF111369">
    <property type="entry name" value="HlyD-like secretion proteins"/>
    <property type="match status" value="2"/>
</dbReference>
<dbReference type="InterPro" id="IPR050739">
    <property type="entry name" value="MFP"/>
</dbReference>
<gene>
    <name evidence="9" type="primary">yibH_2</name>
    <name evidence="9" type="ORF">NCTC11401_02482</name>
    <name evidence="8" type="ORF">SAMN05421777_11563</name>
</gene>
<dbReference type="OrthoDB" id="9811754at2"/>
<keyword evidence="10" id="KW-1185">Reference proteome</keyword>
<proteinExistence type="predicted"/>
<protein>
    <submittedName>
        <fullName evidence="9">Inner membrane protein yibH</fullName>
    </submittedName>
    <submittedName>
        <fullName evidence="8">Multidrug resistance efflux pump</fullName>
    </submittedName>
</protein>
<feature type="transmembrane region" description="Helical" evidence="6">
    <location>
        <begin position="12"/>
        <end position="35"/>
    </location>
</feature>